<feature type="compositionally biased region" description="Basic residues" evidence="2">
    <location>
        <begin position="4197"/>
        <end position="4206"/>
    </location>
</feature>
<feature type="compositionally biased region" description="Basic and acidic residues" evidence="2">
    <location>
        <begin position="482"/>
        <end position="496"/>
    </location>
</feature>
<feature type="region of interest" description="Disordered" evidence="2">
    <location>
        <begin position="2416"/>
        <end position="2569"/>
    </location>
</feature>
<feature type="compositionally biased region" description="Basic and acidic residues" evidence="2">
    <location>
        <begin position="3051"/>
        <end position="3060"/>
    </location>
</feature>
<keyword evidence="4" id="KW-1185">Reference proteome</keyword>
<feature type="compositionally biased region" description="Basic and acidic residues" evidence="2">
    <location>
        <begin position="772"/>
        <end position="786"/>
    </location>
</feature>
<feature type="compositionally biased region" description="Basic and acidic residues" evidence="2">
    <location>
        <begin position="1814"/>
        <end position="1835"/>
    </location>
</feature>
<feature type="compositionally biased region" description="Basic residues" evidence="2">
    <location>
        <begin position="4566"/>
        <end position="4576"/>
    </location>
</feature>
<feature type="region of interest" description="Disordered" evidence="2">
    <location>
        <begin position="458"/>
        <end position="498"/>
    </location>
</feature>
<feature type="compositionally biased region" description="Basic residues" evidence="2">
    <location>
        <begin position="626"/>
        <end position="645"/>
    </location>
</feature>
<feature type="region of interest" description="Disordered" evidence="2">
    <location>
        <begin position="5563"/>
        <end position="5650"/>
    </location>
</feature>
<feature type="compositionally biased region" description="Low complexity" evidence="2">
    <location>
        <begin position="2200"/>
        <end position="2210"/>
    </location>
</feature>
<feature type="compositionally biased region" description="Basic and acidic residues" evidence="2">
    <location>
        <begin position="2923"/>
        <end position="2949"/>
    </location>
</feature>
<feature type="compositionally biased region" description="Basic and acidic residues" evidence="2">
    <location>
        <begin position="5123"/>
        <end position="5134"/>
    </location>
</feature>
<feature type="compositionally biased region" description="Acidic residues" evidence="2">
    <location>
        <begin position="790"/>
        <end position="801"/>
    </location>
</feature>
<feature type="region of interest" description="Disordered" evidence="2">
    <location>
        <begin position="375"/>
        <end position="415"/>
    </location>
</feature>
<feature type="compositionally biased region" description="Polar residues" evidence="2">
    <location>
        <begin position="5311"/>
        <end position="5331"/>
    </location>
</feature>
<feature type="compositionally biased region" description="Basic residues" evidence="2">
    <location>
        <begin position="1"/>
        <end position="10"/>
    </location>
</feature>
<feature type="compositionally biased region" description="Basic and acidic residues" evidence="2">
    <location>
        <begin position="1270"/>
        <end position="1286"/>
    </location>
</feature>
<feature type="compositionally biased region" description="Polar residues" evidence="2">
    <location>
        <begin position="3653"/>
        <end position="3674"/>
    </location>
</feature>
<feature type="compositionally biased region" description="Basic and acidic residues" evidence="2">
    <location>
        <begin position="548"/>
        <end position="566"/>
    </location>
</feature>
<feature type="compositionally biased region" description="Basic residues" evidence="2">
    <location>
        <begin position="3279"/>
        <end position="3292"/>
    </location>
</feature>
<feature type="compositionally biased region" description="Basic and acidic residues" evidence="2">
    <location>
        <begin position="1061"/>
        <end position="1097"/>
    </location>
</feature>
<feature type="compositionally biased region" description="Basic and acidic residues" evidence="2">
    <location>
        <begin position="5237"/>
        <end position="5253"/>
    </location>
</feature>
<feature type="compositionally biased region" description="Polar residues" evidence="2">
    <location>
        <begin position="140"/>
        <end position="150"/>
    </location>
</feature>
<feature type="compositionally biased region" description="Basic and acidic residues" evidence="2">
    <location>
        <begin position="3404"/>
        <end position="3420"/>
    </location>
</feature>
<feature type="compositionally biased region" description="Basic and acidic residues" evidence="2">
    <location>
        <begin position="4000"/>
        <end position="4020"/>
    </location>
</feature>
<feature type="compositionally biased region" description="Basic and acidic residues" evidence="2">
    <location>
        <begin position="1114"/>
        <end position="1128"/>
    </location>
</feature>
<feature type="region of interest" description="Disordered" evidence="2">
    <location>
        <begin position="1"/>
        <end position="285"/>
    </location>
</feature>
<feature type="region of interest" description="Disordered" evidence="2">
    <location>
        <begin position="1589"/>
        <end position="1904"/>
    </location>
</feature>
<feature type="compositionally biased region" description="Low complexity" evidence="2">
    <location>
        <begin position="3540"/>
        <end position="3557"/>
    </location>
</feature>
<evidence type="ECO:0008006" key="5">
    <source>
        <dbReference type="Google" id="ProtNLM"/>
    </source>
</evidence>
<feature type="compositionally biased region" description="Basic residues" evidence="2">
    <location>
        <begin position="2670"/>
        <end position="2683"/>
    </location>
</feature>
<feature type="compositionally biased region" description="Low complexity" evidence="2">
    <location>
        <begin position="2801"/>
        <end position="2816"/>
    </location>
</feature>
<feature type="compositionally biased region" description="Basic and acidic residues" evidence="2">
    <location>
        <begin position="996"/>
        <end position="1009"/>
    </location>
</feature>
<feature type="region of interest" description="Disordered" evidence="2">
    <location>
        <begin position="4179"/>
        <end position="4282"/>
    </location>
</feature>
<feature type="compositionally biased region" description="Low complexity" evidence="2">
    <location>
        <begin position="1751"/>
        <end position="1770"/>
    </location>
</feature>
<feature type="compositionally biased region" description="Basic and acidic residues" evidence="2">
    <location>
        <begin position="1354"/>
        <end position="1375"/>
    </location>
</feature>
<feature type="compositionally biased region" description="Polar residues" evidence="2">
    <location>
        <begin position="2908"/>
        <end position="2917"/>
    </location>
</feature>
<feature type="compositionally biased region" description="Basic residues" evidence="2">
    <location>
        <begin position="4075"/>
        <end position="4086"/>
    </location>
</feature>
<feature type="region of interest" description="Disordered" evidence="2">
    <location>
        <begin position="2631"/>
        <end position="2964"/>
    </location>
</feature>
<feature type="compositionally biased region" description="Basic and acidic residues" evidence="2">
    <location>
        <begin position="3149"/>
        <end position="3166"/>
    </location>
</feature>
<feature type="compositionally biased region" description="Basic and acidic residues" evidence="2">
    <location>
        <begin position="2140"/>
        <end position="2157"/>
    </location>
</feature>
<feature type="compositionally biased region" description="Polar residues" evidence="2">
    <location>
        <begin position="4989"/>
        <end position="5007"/>
    </location>
</feature>
<feature type="region of interest" description="Disordered" evidence="2">
    <location>
        <begin position="1317"/>
        <end position="1567"/>
    </location>
</feature>
<feature type="compositionally biased region" description="Basic residues" evidence="2">
    <location>
        <begin position="3899"/>
        <end position="3908"/>
    </location>
</feature>
<feature type="region of interest" description="Disordered" evidence="2">
    <location>
        <begin position="4487"/>
        <end position="4516"/>
    </location>
</feature>
<feature type="compositionally biased region" description="Polar residues" evidence="2">
    <location>
        <begin position="5579"/>
        <end position="5591"/>
    </location>
</feature>
<feature type="region of interest" description="Disordered" evidence="2">
    <location>
        <begin position="886"/>
        <end position="1171"/>
    </location>
</feature>
<gene>
    <name evidence="3" type="ORF">Z520_10035</name>
</gene>
<feature type="region of interest" description="Disordered" evidence="2">
    <location>
        <begin position="3481"/>
        <end position="3577"/>
    </location>
</feature>
<feature type="compositionally biased region" description="Polar residues" evidence="2">
    <location>
        <begin position="4501"/>
        <end position="4514"/>
    </location>
</feature>
<feature type="compositionally biased region" description="Basic and acidic residues" evidence="2">
    <location>
        <begin position="1487"/>
        <end position="1500"/>
    </location>
</feature>
<evidence type="ECO:0000313" key="3">
    <source>
        <dbReference type="EMBL" id="KIX94325.1"/>
    </source>
</evidence>
<feature type="compositionally biased region" description="Polar residues" evidence="2">
    <location>
        <begin position="918"/>
        <end position="933"/>
    </location>
</feature>
<feature type="compositionally biased region" description="Basic and acidic residues" evidence="2">
    <location>
        <begin position="1628"/>
        <end position="1639"/>
    </location>
</feature>
<evidence type="ECO:0000313" key="4">
    <source>
        <dbReference type="Proteomes" id="UP000053411"/>
    </source>
</evidence>
<feature type="compositionally biased region" description="Basic residues" evidence="2">
    <location>
        <begin position="4858"/>
        <end position="4869"/>
    </location>
</feature>
<feature type="compositionally biased region" description="Acidic residues" evidence="2">
    <location>
        <begin position="3624"/>
        <end position="3634"/>
    </location>
</feature>
<protein>
    <recommendedName>
        <fullName evidence="5">Involucrin repeat protein</fullName>
    </recommendedName>
</protein>
<proteinExistence type="predicted"/>
<feature type="region of interest" description="Disordered" evidence="2">
    <location>
        <begin position="531"/>
        <end position="603"/>
    </location>
</feature>
<feature type="compositionally biased region" description="Basic and acidic residues" evidence="2">
    <location>
        <begin position="4036"/>
        <end position="4051"/>
    </location>
</feature>
<feature type="compositionally biased region" description="Low complexity" evidence="2">
    <location>
        <begin position="4636"/>
        <end position="4647"/>
    </location>
</feature>
<feature type="compositionally biased region" description="Basic and acidic residues" evidence="2">
    <location>
        <begin position="2474"/>
        <end position="2494"/>
    </location>
</feature>
<feature type="compositionally biased region" description="Basic residues" evidence="2">
    <location>
        <begin position="3639"/>
        <end position="3652"/>
    </location>
</feature>
<feature type="region of interest" description="Disordered" evidence="2">
    <location>
        <begin position="4552"/>
        <end position="4611"/>
    </location>
</feature>
<name>A0A0D2GXP9_9EURO</name>
<feature type="compositionally biased region" description="Basic and acidic residues" evidence="2">
    <location>
        <begin position="2117"/>
        <end position="2128"/>
    </location>
</feature>
<feature type="compositionally biased region" description="Basic residues" evidence="2">
    <location>
        <begin position="3821"/>
        <end position="3832"/>
    </location>
</feature>
<feature type="compositionally biased region" description="Basic residues" evidence="2">
    <location>
        <begin position="571"/>
        <end position="587"/>
    </location>
</feature>
<feature type="compositionally biased region" description="Polar residues" evidence="2">
    <location>
        <begin position="2840"/>
        <end position="2849"/>
    </location>
</feature>
<feature type="compositionally biased region" description="Basic and acidic residues" evidence="2">
    <location>
        <begin position="5174"/>
        <end position="5193"/>
    </location>
</feature>
<feature type="compositionally biased region" description="Polar residues" evidence="2">
    <location>
        <begin position="3568"/>
        <end position="3577"/>
    </location>
</feature>
<evidence type="ECO:0000256" key="2">
    <source>
        <dbReference type="SAM" id="MobiDB-lite"/>
    </source>
</evidence>
<feature type="region of interest" description="Disordered" evidence="2">
    <location>
        <begin position="3373"/>
        <end position="3420"/>
    </location>
</feature>
<feature type="compositionally biased region" description="Basic residues" evidence="2">
    <location>
        <begin position="3202"/>
        <end position="3213"/>
    </location>
</feature>
<feature type="compositionally biased region" description="Basic and acidic residues" evidence="2">
    <location>
        <begin position="3922"/>
        <end position="3953"/>
    </location>
</feature>
<feature type="compositionally biased region" description="Polar residues" evidence="2">
    <location>
        <begin position="1336"/>
        <end position="1346"/>
    </location>
</feature>
<organism evidence="3 4">
    <name type="scientific">Fonsecaea multimorphosa CBS 102226</name>
    <dbReference type="NCBI Taxonomy" id="1442371"/>
    <lineage>
        <taxon>Eukaryota</taxon>
        <taxon>Fungi</taxon>
        <taxon>Dikarya</taxon>
        <taxon>Ascomycota</taxon>
        <taxon>Pezizomycotina</taxon>
        <taxon>Eurotiomycetes</taxon>
        <taxon>Chaetothyriomycetidae</taxon>
        <taxon>Chaetothyriales</taxon>
        <taxon>Herpotrichiellaceae</taxon>
        <taxon>Fonsecaea</taxon>
    </lineage>
</organism>
<feature type="region of interest" description="Disordered" evidence="2">
    <location>
        <begin position="4633"/>
        <end position="4943"/>
    </location>
</feature>
<feature type="compositionally biased region" description="Low complexity" evidence="2">
    <location>
        <begin position="2005"/>
        <end position="2016"/>
    </location>
</feature>
<feature type="compositionally biased region" description="Polar residues" evidence="2">
    <location>
        <begin position="1161"/>
        <end position="1171"/>
    </location>
</feature>
<feature type="compositionally biased region" description="Basic and acidic residues" evidence="2">
    <location>
        <begin position="4686"/>
        <end position="4702"/>
    </location>
</feature>
<feature type="region of interest" description="Disordered" evidence="2">
    <location>
        <begin position="2252"/>
        <end position="2311"/>
    </location>
</feature>
<feature type="compositionally biased region" description="Polar residues" evidence="2">
    <location>
        <begin position="983"/>
        <end position="995"/>
    </location>
</feature>
<feature type="compositionally biased region" description="Low complexity" evidence="2">
    <location>
        <begin position="687"/>
        <end position="699"/>
    </location>
</feature>
<feature type="compositionally biased region" description="Basic residues" evidence="2">
    <location>
        <begin position="3117"/>
        <end position="3128"/>
    </location>
</feature>
<feature type="compositionally biased region" description="Basic and acidic residues" evidence="2">
    <location>
        <begin position="3071"/>
        <end position="3087"/>
    </location>
</feature>
<dbReference type="STRING" id="1442371.A0A0D2GXP9"/>
<feature type="compositionally biased region" description="Polar residues" evidence="2">
    <location>
        <begin position="2782"/>
        <end position="2796"/>
    </location>
</feature>
<feature type="compositionally biased region" description="Basic and acidic residues" evidence="2">
    <location>
        <begin position="4732"/>
        <end position="4759"/>
    </location>
</feature>
<dbReference type="EMBL" id="KN848088">
    <property type="protein sequence ID" value="KIX94325.1"/>
    <property type="molecule type" value="Genomic_DNA"/>
</dbReference>
<evidence type="ECO:0000256" key="1">
    <source>
        <dbReference type="SAM" id="Coils"/>
    </source>
</evidence>
<feature type="region of interest" description="Disordered" evidence="2">
    <location>
        <begin position="4964"/>
        <end position="5012"/>
    </location>
</feature>
<dbReference type="PANTHER" id="PTHR40641">
    <property type="entry name" value="INVOLUCRIN REPEAT PROTEIN (AFU_ORTHOLOGUE AFUA_2G08060)"/>
    <property type="match status" value="1"/>
</dbReference>
<dbReference type="VEuPathDB" id="FungiDB:Z520_10035"/>
<dbReference type="RefSeq" id="XP_016628448.1">
    <property type="nucleotide sequence ID" value="XM_016780529.1"/>
</dbReference>
<feature type="coiled-coil region" evidence="1">
    <location>
        <begin position="5704"/>
        <end position="5810"/>
    </location>
</feature>
<feature type="compositionally biased region" description="Basic residues" evidence="2">
    <location>
        <begin position="4718"/>
        <end position="4731"/>
    </location>
</feature>
<sequence>MRKSSSGRHRAGSEASARPERPRNDDQDSPKGRSAADAMTTPSSRRKSSRRDNYEETDITYATTITEEPSQISDRYRNDLRKDSEPSDTRKRSSRTDKRTKYEKSRGNEEDNDSRRPRKEDSPRDSRKSSKSSGKESARVYQNNSASLPENQFPGEVPSTYSQPYRPPGLAAEYYGDNGESVAFQPGVRPNAPNIVTSAEQAHLLEPTIEAKPPPEPSSMGQVGAAASYFDNASYDGDVGSQTTPSKPPQKLNLGSNKPSKHSYYGVSPRTSPVPQGNHAPFGHAPGTIGSFPASGTAAMGLAAEYYAGGGAGGAGGGGSSSSAYQTPNRPSLGAQMASTPYSAPAGIGGSHQYSNAALYGGAAALAGAAAGAYVSGHHHHPPSSGQHQDSTNAAGLAHGYPASQGTQMHHAHRHKHQGLFGRFIDWWRDPEAVARFEEYTETIGVCKYCFDPMSSPADAPRRHDYRRRRPSPGSRHGSTTRVDKMYRYSSDENLRKHSSVKKKMVVGGLAGYGAAKLGEAMVKQKHDFDDTYPVRAGRPADQSRVSFQEEHQLRRYDDEKFERPHSRQGAGRRKTSLAQRGHRARRSSSSSSSSRSHAMSRGAALSAGVGAAGVALGSAALGAEHRRRSKSRSRSPSSRRKYFSKRVSPMHSYVDLSTTNQGTGGLMSFFTSPSANSRKGKKPKGLFNFSNASSSSSDADLRFGEGTVRRTISQKRLRERERQGKQHRNNPVAAMEDLVITGTALAGEANRREQKGRRKQEADKYTGPAGRHADGRRISMADHETSGGQDDEWYDTDGGGDSESSVDTAMAYGGGFSASQSREHLTQGGQPSVSGYNFREDDQRQYQNSLGRANLGHAPSFPISSVETAALASAGGALGGWMASNALSQESNPPPTYSPLDPMRKLEPRPISDPPSKATSPQTTRVSSTSVPLYQPQPMVPVAPFIDNNISEGTQSERQTRWKGQRASSPVAGDSIPAKLPSQGTKSSVNFNLTDEQREKEERANGRDRRGRGSIGDNDPRRLADATVSLESTQKPPEPLRDQTAPRPKRSSDADGSSFDADKRVAEIDRELERLYQEHQKAEERKRKESSQKRAVEGAVAGAAAAVAVDSIASKDNKSRSREEATPTRKSSLKKSREKDPSSSPETQQERIARMAAQRVRSTPSPVQHNDYSAFFVPTEIREHLQEHNDKAEHRDDFGATLVEIIPGAPKPRSSHPFDPFTYRQFGLELDDDPLLHPWPVPILGLIEPTPPGSQVHSVAGDETPIIEPKSKEPSEDIGEPLERRESKVTWGDHDTYVYEVVTPEYERPDYGPDSGFQGQQNADIPTPDEVTEEAISNTEETQQRPGVGRAWTLDEKEAEKLEKEVPVVDDRPQISRAWTINDTEAEEIAQELPERQPAEDPLGIVHHGVEEESNPQEAKSASLNGGPEGRRGGSLPAETAESNPQKAFYQSPFAETVSDLGLIGSYPTTVPPEAKSRTVLALEDGGERSGNDLREKDNTSSTVRPSKSDRRRRERSRSSVDASLPSPAQQVPSELVEDTTPRQLLRTTDGDRNLEKTSGATDFPALGLGLGTSVFFTADQVVKDNARNDDTGLASGGQYESSRSEVLPTNSDPKSQGRRSGVNGEYHSDPEEWERLREKPKRSKTGSKSDVGEKTPRNSKNRRTAESTDFEPLRRSRTDDDLYGNERSRRSSRHSNGDLGEESIKGGSNKGEERTSRERHRKPSDGYYEGDNRSVASSAPDSRTKKESGGFFSNLFSSNKSDVSTSSKKSSKSSKSDSRANRERYDEKESRRKRRSKDKAEFDDTASAVSEPSRRDRRSPDRQTVHIDPKEASNDQTVDDGFVSAEEIAGTPIKDNADQQSFLGSRPEMPQPMDTDMPMGTDGVSGPRSERETSSPPGITNSIQTEAAIIPTDGKHIAAPLAALMAGDHSETLPDGPAPGVVEEVQSPEEGSPAPISQSAASRRLSAIRTGDIPSGPMAASSPTAVPLHFRRPPLSPTNPRFSMSSPVMSPSSPLTTPRTRQGRPKSTEFRSSKEFRPLYLVERQNYAKTVTTELAEEYPSLPSSKTSSAHPSMEDLRAEAHLQDQAESFTPSRISAEIFRERGRRHSSSYWNDVEERRESPDYLDSRSATPVPGEAQRARDQEKKSKPKYEFHSPSELLQDPHLFHGEAQVDEQFGPHSPLPSVASTDADQDYMSARSRSLSPTGTRSRSRSRRSTSTPRTTSAAWQDGIPSAAAGAVVGSALAVAAHRALKDSQENMPEGEAETPMKARPYAEELNDVAPAAEPKAVNVARRRDETASQPPTGHESVQATIDMHQNTNSHIPTKATLGSDAWRDVFAEIHRRRLDPDILVDASTAANTEELRTESLQQSAVNELVSPSNIESMVPVQSVDGLLSNPSEVVGRSIVGPEKVETLEEESGLANKATLPALSSAAEPSDPVPGLEEQAEPVQDSQQGLELQMESVKEATGPSDELKRSQHTEDKDKEDARLTSDEASPPMLQSNKEHTGVLPQHTEPEDGFASGIQGVEDVASGNDEPFEDATDMQPTEATPALEFETPSQPEPAHSVDVDEQIVAAGDAAPEPSLAEDELSITAQLSQDPLEEAFKQAMEARGLTAGATVEAAYQAFQPEIPDVGGTQLSTIREEGEASSPSGEQISGSIDREGVIGRSKKEKRKQKRAKKASTLDDPVEPDSTPVETDSSLQPAMEERQDVEPVEPVGPILSEEVTKEPTPIGEAPNPFGNDFEINRDEPDMPSMSQDDRSVLTSKKFRKGKEEKKKQSQLFNWNETEMSVDQTEPGEAAQAAELELQQPLTATGFSNERELPALEGHAAPEISVGSADTAQQESDYATEISSKSGKKKKSKKKKGLPITIEDITGQVFEESSAVEVPRAAPESFAPQADDVTSAVASIDSSGPISGPEVAKDQAPRISDAKDTQLDASMQKEESGKGQTLDAHTAVDSVETEVPLAKQQLPEDSGQTPVEALEAAGTLVPKDATAPVNAVGPEAETKQEMRALDSSVVSRSEASVAQDEGVAKHLELEFEATSAVGDGERVQDKQDISAPTPPAVAEDDRMEERPATSTHDESLANAQPPTDETPPGDPITPQDDDTWAFGTKRSKKEKKKKRMSTSDEIQKAMSAREAPSPDESGAKEVFSEANRDTKDTEDVPTAPELSGALAREDPSLVEEEPRQNEDVFPITTKKLKKDKKKKRASAFEGSEMPSSVQDGEIADIITNSSVPEDGSMAEELTTQRLAEVQPEAKPAFSGEGSQDVGEISSSKKKSKKSKAKKQRQPLLDDVAGSADDVGAENEKQFQSIMPTTSAAHIEGADTVTPWDERTGEAKDLWPAEGKVSPNVEDLNLAAAQQQPMTVLTSEVADNTDAAPEPSDSSIEHHAGSRASLDFPEERPPAPESGLDKLSDEGIRSVKIMEAEANIHDSFAYDAAATETAIAGNTRTTIPAESPAIENSPSEIAVLVPPVQPTAELAPEPTTDPAKGSALEPTAELPPEPTTDPATEPTSESVVEYPSEPATEPAIEHTVEPAIEPTVEPTVEPTTEPSDGTAIEAPVKTSTELTGVSLSEANIETPIEAVPHATVEPADGAGVKASNEAAVEPASSRELPPGTDEFEPVTEEDLSLSSKRSKKEKKSKKSKRQSTLMAEATQSSPLPSENQTVTDEPEPELDESTGANINKSISPPGDRQGAAAMTGDIDEENMASMYVVAKKDKKKKKRQSNQVPEAPQLKTLTESSDKSNFESETTPESRTIETRTDESGPASEPMTLSAPEAARPEGDALTVEGDFENIGQEDLEADWQEELTPMSTKSKRDKKKKKRQSNIEFATPEAAFENSREEASQPTTGNMAGPFTNDGTQTLETVEALATENDLPTPGDQAEEWWAPADKKRKNRKKGQNFKLNEASLPQDSEPVRPHEGPYIESRIDNGIREQDVNLPEKEPMSKAVTQQDSAPAGAGEMAADNLSPEESTSIQLEELDHQPEAADNAEESDKVQKVSRQDNTDLEKPVEGKLVAVEPVQNAAQLLDERDVRAEPLNRTPEEDPTTSGIDETASMDPVFEQATLSRKKLKKGKKKASQSAFQSNEEQEPVETAMGEDDSSLGPPEAVQPVAEKEWPTLKTKNGERNNQQLALDDSGAELGASTPEVESVNVEGLDKATTQALPAVSDALGAIPDQGPRIDEFTVSKKNGKKKKKRQPTFADVEELPVSVEASASPTPITNSEHSEEKPSFSAIEGEVASAPQTEDLGEDHRFDSAALNTESKTIGDAERQDEVSMDALPIQEHAVMEGQDSVGTTAEEVHKVAPADIQAGGIEKFQSNRHSVADVLTTTLSGEKRADVASGGPDSLAASGVRGIPVLAEEVDEAPMTADTDCAHVKESSTLVAPVSIESSQAHITEENLPEMLIATPATHSQFDQLAGPDTAKPLRVETLQFHEELPPESSTAPPAGRAEVEVIPTTDVRSGTTKVNKGIDDILEEDDSFTRPKKKKTKKQWQSTYEEPVSDPQQFEDTEAEAIAKGAEAGPVFEPAAINPPKQVPTAVQTNDTVAKEEIASSSAKAKKDKKRKSKILPVEDEVNAPQSTIQDDLEPVEVATPSEFQPEKEAVARSIDATILELDHEHDVAKEATEALTAERLTTVEPTENVSHGSPSRIPEVMQTSPSAADDTGVPEETSFSSEFRPEMPEGTIESKREDAPTVEEPDAVWSDLPKAKKSQKEKRKSKRKSAFEEEAKTDDLDGPRAENEIDTRRDDVPPNSVKSSQAAEVQPESEWGFSSKKTKKKSKNSKAFTATGDFGTSGTATPYSNGEFASAVQTPIQQTGSPEPMEDVNAEQTSVPAPEAESADYFAPAPSKKKSKKDKQRKSFLAWTGNEDQTAEDASGTSTPAPFTEPEISRTAESLEMGAVAAELEKDNAKRKPEVPDLPLESHETKTGDNLQSTVSVVDQEALHPEDYTNIAADTHGSTVSSAERAPGQRALDKLHDSMSTPDQPAFSSIKTSAQDDTLPHDMEPEVAQPIIRIGHRLLGTATDTAGIVSDPSKAKIGAESENDQVTPSLKEHGMFQAQDEHAGLIAADSGVPEATDHQQGVFENDNITPEGPPTDIKINEEDAMAPATSAIHKDTEGKRGLDETDFSTIKDTSKRKKSKKGKKGKTKSGIFDGAEDIEPQTELDRTEIREPGVAEAVHFEGMEISGSREQPPENADNLSDVSETTRDRRKRRRSPPAWTGEEPEDLPRDHALTPPPEHDDIMDTALGVAAGLGFGAGETESTRESSRKVPSPVRQPSAGWSFAKLDPITKLTDADTNRDSGVQFESPTLSSGDFTSQRDSGYVPSPTIQHGEFRSTRDSNADMNLRPPRPQSPTSSTEDVSETVASRKHVDQSASLETPRRKPSPVESTSKDRSSVLFNSSPAILSPLNTDIRSRSPQAISSPLRRSPSIHGHHHSREELRQQKAKIPPHHEDSDQLASNLIDRSAAAPVDRSAFDSHWHTNINRPYSPGKTTLKAINEDAHEPTSQAHPFSDPPAPLTPRHSAENNSLAAAGLVAAAGAAAFAATTIASRDSPAPGAKALGRSKSRTSSLRNLRSASISPYDPANFASESSQGPANAQIAGKAAARDREMAEVYDGYGSYPGSPRSPTRPPSIRQRQSMQQIRDLEAKVDQLASENRSLAEAKIVTEQQLEQAHFERNRTENSTVAFNAQIQERDAEITRLKQEVASLIATHDSLKKEHEQTLIGLRQNYDEAQSQWQDSLQELEALRSRHNELSTGMESIVKHEIDTALSEKNAEIQRLQGDLEAAREKIRELQSQILSRGADDVVVFHDEDYFDQACQKLCQQVQGWVLRFSKSSDLKLCRTTNEVRDEKIVDRFDNAILDGSDVDVYLADRVKRRDVFMSVVMTMIWEYVFTRYLFGMDRDQRQKLKQLEKNLGEVRAQSAVHQWRALTLTLLSKRESFKAHRESDTEAVAIEIFSTLSRFLPPPQHLEEQIVGSLRNVMRTAVELSIEMRTQRAEYIMLPPLQPEYDTNGDLARKVYFNASLMNERSGETTSNEELERERAVVRMVLFPLVVKKGDDNGVGDEEIVVCPAQVLIARPDKLKRVKSSTRHASGGSDAKSLRAVSTHSLAMSGIEGNENMF</sequence>
<feature type="region of interest" description="Disordered" evidence="2">
    <location>
        <begin position="313"/>
        <end position="338"/>
    </location>
</feature>
<feature type="compositionally biased region" description="Basic and acidic residues" evidence="2">
    <location>
        <begin position="5343"/>
        <end position="5352"/>
    </location>
</feature>
<feature type="region of interest" description="Disordered" evidence="2">
    <location>
        <begin position="3046"/>
        <end position="3311"/>
    </location>
</feature>
<feature type="compositionally biased region" description="Low complexity" evidence="2">
    <location>
        <begin position="3511"/>
        <end position="3521"/>
    </location>
</feature>
<feature type="compositionally biased region" description="Polar residues" evidence="2">
    <location>
        <begin position="60"/>
        <end position="73"/>
    </location>
</feature>
<feature type="region of interest" description="Disordered" evidence="2">
    <location>
        <begin position="621"/>
        <end position="647"/>
    </location>
</feature>
<feature type="region of interest" description="Disordered" evidence="2">
    <location>
        <begin position="675"/>
        <end position="838"/>
    </location>
</feature>
<feature type="region of interest" description="Disordered" evidence="2">
    <location>
        <begin position="2057"/>
        <end position="2233"/>
    </location>
</feature>
<dbReference type="InterPro" id="IPR053268">
    <property type="entry name" value="Woronin_anchor"/>
</dbReference>
<feature type="region of interest" description="Disordered" evidence="2">
    <location>
        <begin position="1928"/>
        <end position="2035"/>
    </location>
</feature>
<feature type="compositionally biased region" description="Basic and acidic residues" evidence="2">
    <location>
        <begin position="4914"/>
        <end position="4938"/>
    </location>
</feature>
<feature type="compositionally biased region" description="Polar residues" evidence="2">
    <location>
        <begin position="4801"/>
        <end position="4811"/>
    </location>
</feature>
<feature type="compositionally biased region" description="Polar residues" evidence="2">
    <location>
        <begin position="2064"/>
        <end position="2073"/>
    </location>
</feature>
<accession>A0A0D2GXP9</accession>
<dbReference type="Proteomes" id="UP000053411">
    <property type="component" value="Unassembled WGS sequence"/>
</dbReference>
<feature type="compositionally biased region" description="Polar residues" evidence="2">
    <location>
        <begin position="949"/>
        <end position="958"/>
    </location>
</feature>
<feature type="compositionally biased region" description="Basic and acidic residues" evidence="2">
    <location>
        <begin position="74"/>
        <end position="138"/>
    </location>
</feature>
<feature type="compositionally biased region" description="Polar residues" evidence="2">
    <location>
        <begin position="5408"/>
        <end position="5433"/>
    </location>
</feature>
<dbReference type="PANTHER" id="PTHR40641:SF2">
    <property type="entry name" value="INVOLUCRIN REPEAT PROTEIN"/>
    <property type="match status" value="1"/>
</dbReference>
<feature type="compositionally biased region" description="Basic and acidic residues" evidence="2">
    <location>
        <begin position="4273"/>
        <end position="4282"/>
    </location>
</feature>
<feature type="compositionally biased region" description="Basic and acidic residues" evidence="2">
    <location>
        <begin position="4121"/>
        <end position="4134"/>
    </location>
</feature>
<feature type="compositionally biased region" description="Low complexity" evidence="2">
    <location>
        <begin position="588"/>
        <end position="603"/>
    </location>
</feature>
<feature type="compositionally biased region" description="Basic and acidic residues" evidence="2">
    <location>
        <begin position="2075"/>
        <end position="2087"/>
    </location>
</feature>
<feature type="region of interest" description="Disordered" evidence="2">
    <location>
        <begin position="5092"/>
        <end position="5468"/>
    </location>
</feature>
<feature type="compositionally biased region" description="Polar residues" evidence="2">
    <location>
        <begin position="2651"/>
        <end position="2660"/>
    </location>
</feature>
<feature type="compositionally biased region" description="Basic and acidic residues" evidence="2">
    <location>
        <begin position="750"/>
        <end position="765"/>
    </location>
</feature>
<feature type="compositionally biased region" description="Polar residues" evidence="2">
    <location>
        <begin position="4818"/>
        <end position="4828"/>
    </location>
</feature>
<dbReference type="OrthoDB" id="5365701at2759"/>
<feature type="region of interest" description="Disordered" evidence="2">
    <location>
        <begin position="3589"/>
        <end position="3867"/>
    </location>
</feature>
<feature type="compositionally biased region" description="Basic and acidic residues" evidence="2">
    <location>
        <begin position="17"/>
        <end position="31"/>
    </location>
</feature>
<feature type="compositionally biased region" description="Basic and acidic residues" evidence="2">
    <location>
        <begin position="1776"/>
        <end position="1792"/>
    </location>
</feature>
<feature type="region of interest" description="Disordered" evidence="2">
    <location>
        <begin position="1266"/>
        <end position="1286"/>
    </location>
</feature>
<feature type="compositionally biased region" description="Basic residues" evidence="2">
    <location>
        <begin position="5145"/>
        <end position="5158"/>
    </location>
</feature>
<feature type="region of interest" description="Disordered" evidence="2">
    <location>
        <begin position="3880"/>
        <end position="4156"/>
    </location>
</feature>
<dbReference type="GeneID" id="27715781"/>
<feature type="compositionally biased region" description="Low complexity" evidence="2">
    <location>
        <begin position="1098"/>
        <end position="1110"/>
    </location>
</feature>
<reference evidence="3 4" key="1">
    <citation type="submission" date="2015-01" db="EMBL/GenBank/DDBJ databases">
        <title>The Genome Sequence of Fonsecaea multimorphosa CBS 102226.</title>
        <authorList>
            <consortium name="The Broad Institute Genomics Platform"/>
            <person name="Cuomo C."/>
            <person name="de Hoog S."/>
            <person name="Gorbushina A."/>
            <person name="Stielow B."/>
            <person name="Teixiera M."/>
            <person name="Abouelleil A."/>
            <person name="Chapman S.B."/>
            <person name="Priest M."/>
            <person name="Young S.K."/>
            <person name="Wortman J."/>
            <person name="Nusbaum C."/>
            <person name="Birren B."/>
        </authorList>
    </citation>
    <scope>NUCLEOTIDE SEQUENCE [LARGE SCALE GENOMIC DNA]</scope>
    <source>
        <strain evidence="3 4">CBS 102226</strain>
    </source>
</reference>
<feature type="compositionally biased region" description="Polar residues" evidence="2">
    <location>
        <begin position="4221"/>
        <end position="4231"/>
    </location>
</feature>
<feature type="compositionally biased region" description="Basic and acidic residues" evidence="2">
    <location>
        <begin position="1665"/>
        <end position="1691"/>
    </location>
</feature>
<feature type="compositionally biased region" description="Basic residues" evidence="2">
    <location>
        <begin position="2858"/>
        <end position="2869"/>
    </location>
</feature>
<keyword evidence="1" id="KW-0175">Coiled coil</keyword>
<feature type="compositionally biased region" description="Basic and acidic residues" evidence="2">
    <location>
        <begin position="3179"/>
        <end position="3194"/>
    </location>
</feature>
<feature type="compositionally biased region" description="Acidic residues" evidence="2">
    <location>
        <begin position="3797"/>
        <end position="3813"/>
    </location>
</feature>
<feature type="compositionally biased region" description="Polar residues" evidence="2">
    <location>
        <begin position="2301"/>
        <end position="2311"/>
    </location>
</feature>
<feature type="compositionally biased region" description="Low complexity" evidence="2">
    <location>
        <begin position="5630"/>
        <end position="5650"/>
    </location>
</feature>
<feature type="compositionally biased region" description="Acidic residues" evidence="2">
    <location>
        <begin position="4095"/>
        <end position="4109"/>
    </location>
</feature>
<feature type="region of interest" description="Disordered" evidence="2">
    <location>
        <begin position="5514"/>
        <end position="5535"/>
    </location>
</feature>